<evidence type="ECO:0000313" key="1">
    <source>
        <dbReference type="EMBL" id="KAF2647756.1"/>
    </source>
</evidence>
<evidence type="ECO:0000313" key="2">
    <source>
        <dbReference type="Proteomes" id="UP000799324"/>
    </source>
</evidence>
<reference evidence="1" key="1">
    <citation type="journal article" date="2020" name="Stud. Mycol.">
        <title>101 Dothideomycetes genomes: a test case for predicting lifestyles and emergence of pathogens.</title>
        <authorList>
            <person name="Haridas S."/>
            <person name="Albert R."/>
            <person name="Binder M."/>
            <person name="Bloem J."/>
            <person name="Labutti K."/>
            <person name="Salamov A."/>
            <person name="Andreopoulos B."/>
            <person name="Baker S."/>
            <person name="Barry K."/>
            <person name="Bills G."/>
            <person name="Bluhm B."/>
            <person name="Cannon C."/>
            <person name="Castanera R."/>
            <person name="Culley D."/>
            <person name="Daum C."/>
            <person name="Ezra D."/>
            <person name="Gonzalez J."/>
            <person name="Henrissat B."/>
            <person name="Kuo A."/>
            <person name="Liang C."/>
            <person name="Lipzen A."/>
            <person name="Lutzoni F."/>
            <person name="Magnuson J."/>
            <person name="Mondo S."/>
            <person name="Nolan M."/>
            <person name="Ohm R."/>
            <person name="Pangilinan J."/>
            <person name="Park H.-J."/>
            <person name="Ramirez L."/>
            <person name="Alfaro M."/>
            <person name="Sun H."/>
            <person name="Tritt A."/>
            <person name="Yoshinaga Y."/>
            <person name="Zwiers L.-H."/>
            <person name="Turgeon B."/>
            <person name="Goodwin S."/>
            <person name="Spatafora J."/>
            <person name="Crous P."/>
            <person name="Grigoriev I."/>
        </authorList>
    </citation>
    <scope>NUCLEOTIDE SEQUENCE</scope>
    <source>
        <strain evidence="1">CBS 122681</strain>
    </source>
</reference>
<organism evidence="1 2">
    <name type="scientific">Lophiostoma macrostomum CBS 122681</name>
    <dbReference type="NCBI Taxonomy" id="1314788"/>
    <lineage>
        <taxon>Eukaryota</taxon>
        <taxon>Fungi</taxon>
        <taxon>Dikarya</taxon>
        <taxon>Ascomycota</taxon>
        <taxon>Pezizomycotina</taxon>
        <taxon>Dothideomycetes</taxon>
        <taxon>Pleosporomycetidae</taxon>
        <taxon>Pleosporales</taxon>
        <taxon>Lophiostomataceae</taxon>
        <taxon>Lophiostoma</taxon>
    </lineage>
</organism>
<feature type="non-terminal residue" evidence="1">
    <location>
        <position position="1"/>
    </location>
</feature>
<accession>A0A6A6SIX8</accession>
<protein>
    <submittedName>
        <fullName evidence="1">Uncharacterized protein</fullName>
    </submittedName>
</protein>
<gene>
    <name evidence="1" type="ORF">K491DRAFT_552903</name>
</gene>
<dbReference type="EMBL" id="MU004585">
    <property type="protein sequence ID" value="KAF2647756.1"/>
    <property type="molecule type" value="Genomic_DNA"/>
</dbReference>
<dbReference type="OrthoDB" id="3797827at2759"/>
<keyword evidence="2" id="KW-1185">Reference proteome</keyword>
<name>A0A6A6SIX8_9PLEO</name>
<proteinExistence type="predicted"/>
<sequence length="267" mass="30364">LGALSVLPKEIRQMVYKYTLVITEAVSVKECCGPVATPRELAMCQKHGSGHPNNGRFNVLLVSKQIYDEASWVLHNQGRLRLLISKPLAPYFQGYKQKTRFRLDKSVMDRNMQGMWKSAAMYRDVTLEANVQYDWEDPVTYTGRLVDTVSLLLKGWESLTNQSTTSIPRKVTIQLRSLFNEWLPFNGNVLHNPQRVPVPYLRPNRITNAENLAAESNMNLEKLVSIMVRHRGTTEWTVMAVSDIVEAGTDGARSLENFRQVCHKSGL</sequence>
<feature type="non-terminal residue" evidence="1">
    <location>
        <position position="267"/>
    </location>
</feature>
<dbReference type="AlphaFoldDB" id="A0A6A6SIX8"/>
<dbReference type="Proteomes" id="UP000799324">
    <property type="component" value="Unassembled WGS sequence"/>
</dbReference>